<gene>
    <name evidence="1" type="ORF">PIB30_086708</name>
</gene>
<organism evidence="1 2">
    <name type="scientific">Stylosanthes scabra</name>
    <dbReference type="NCBI Taxonomy" id="79078"/>
    <lineage>
        <taxon>Eukaryota</taxon>
        <taxon>Viridiplantae</taxon>
        <taxon>Streptophyta</taxon>
        <taxon>Embryophyta</taxon>
        <taxon>Tracheophyta</taxon>
        <taxon>Spermatophyta</taxon>
        <taxon>Magnoliopsida</taxon>
        <taxon>eudicotyledons</taxon>
        <taxon>Gunneridae</taxon>
        <taxon>Pentapetalae</taxon>
        <taxon>rosids</taxon>
        <taxon>fabids</taxon>
        <taxon>Fabales</taxon>
        <taxon>Fabaceae</taxon>
        <taxon>Papilionoideae</taxon>
        <taxon>50 kb inversion clade</taxon>
        <taxon>dalbergioids sensu lato</taxon>
        <taxon>Dalbergieae</taxon>
        <taxon>Pterocarpus clade</taxon>
        <taxon>Stylosanthes</taxon>
    </lineage>
</organism>
<reference evidence="1 2" key="1">
    <citation type="journal article" date="2023" name="Plants (Basel)">
        <title>Bridging the Gap: Combining Genomics and Transcriptomics Approaches to Understand Stylosanthes scabra, an Orphan Legume from the Brazilian Caatinga.</title>
        <authorList>
            <person name="Ferreira-Neto J.R.C."/>
            <person name="da Silva M.D."/>
            <person name="Binneck E."/>
            <person name="de Melo N.F."/>
            <person name="da Silva R.H."/>
            <person name="de Melo A.L.T.M."/>
            <person name="Pandolfi V."/>
            <person name="Bustamante F.O."/>
            <person name="Brasileiro-Vidal A.C."/>
            <person name="Benko-Iseppon A.M."/>
        </authorList>
    </citation>
    <scope>NUCLEOTIDE SEQUENCE [LARGE SCALE GENOMIC DNA]</scope>
    <source>
        <tissue evidence="1">Leaves</tissue>
    </source>
</reference>
<dbReference type="EMBL" id="JASCZI010092117">
    <property type="protein sequence ID" value="MED6151888.1"/>
    <property type="molecule type" value="Genomic_DNA"/>
</dbReference>
<evidence type="ECO:0000313" key="2">
    <source>
        <dbReference type="Proteomes" id="UP001341840"/>
    </source>
</evidence>
<sequence length="144" mass="16123">MVFYVGRVVHEAKEVKVEAITLVRRKKLAVFVSGGGSNFKSIHEASLKGSLHGDVLVSLKRWTLTCDVNMLAWPLTATWTTRNGQSSIFHTQNRQNYVVLSVRGFSYRVRRAFSSPISLVLPQTPWEATEKCGLPQTAMGEEVE</sequence>
<evidence type="ECO:0000313" key="1">
    <source>
        <dbReference type="EMBL" id="MED6151888.1"/>
    </source>
</evidence>
<name>A0ABU6TW44_9FABA</name>
<accession>A0ABU6TW44</accession>
<dbReference type="Proteomes" id="UP001341840">
    <property type="component" value="Unassembled WGS sequence"/>
</dbReference>
<comment type="caution">
    <text evidence="1">The sequence shown here is derived from an EMBL/GenBank/DDBJ whole genome shotgun (WGS) entry which is preliminary data.</text>
</comment>
<protein>
    <submittedName>
        <fullName evidence="1">Uncharacterized protein</fullName>
    </submittedName>
</protein>
<proteinExistence type="predicted"/>
<keyword evidence="2" id="KW-1185">Reference proteome</keyword>